<accession>A0A6A7ABA2</accession>
<reference evidence="2" key="1">
    <citation type="journal article" date="2020" name="Stud. Mycol.">
        <title>101 Dothideomycetes genomes: a test case for predicting lifestyles and emergence of pathogens.</title>
        <authorList>
            <person name="Haridas S."/>
            <person name="Albert R."/>
            <person name="Binder M."/>
            <person name="Bloem J."/>
            <person name="Labutti K."/>
            <person name="Salamov A."/>
            <person name="Andreopoulos B."/>
            <person name="Baker S."/>
            <person name="Barry K."/>
            <person name="Bills G."/>
            <person name="Bluhm B."/>
            <person name="Cannon C."/>
            <person name="Castanera R."/>
            <person name="Culley D."/>
            <person name="Daum C."/>
            <person name="Ezra D."/>
            <person name="Gonzalez J."/>
            <person name="Henrissat B."/>
            <person name="Kuo A."/>
            <person name="Liang C."/>
            <person name="Lipzen A."/>
            <person name="Lutzoni F."/>
            <person name="Magnuson J."/>
            <person name="Mondo S."/>
            <person name="Nolan M."/>
            <person name="Ohm R."/>
            <person name="Pangilinan J."/>
            <person name="Park H.-J."/>
            <person name="Ramirez L."/>
            <person name="Alfaro M."/>
            <person name="Sun H."/>
            <person name="Tritt A."/>
            <person name="Yoshinaga Y."/>
            <person name="Zwiers L.-H."/>
            <person name="Turgeon B."/>
            <person name="Goodwin S."/>
            <person name="Spatafora J."/>
            <person name="Crous P."/>
            <person name="Grigoriev I."/>
        </authorList>
    </citation>
    <scope>NUCLEOTIDE SEQUENCE</scope>
    <source>
        <strain evidence="2">CBS 113818</strain>
    </source>
</reference>
<name>A0A6A7ABA2_9PLEO</name>
<evidence type="ECO:0000256" key="1">
    <source>
        <dbReference type="SAM" id="MobiDB-lite"/>
    </source>
</evidence>
<dbReference type="EMBL" id="MU006220">
    <property type="protein sequence ID" value="KAF2830008.1"/>
    <property type="molecule type" value="Genomic_DNA"/>
</dbReference>
<evidence type="ECO:0000313" key="2">
    <source>
        <dbReference type="EMBL" id="KAF2830008.1"/>
    </source>
</evidence>
<proteinExistence type="predicted"/>
<protein>
    <submittedName>
        <fullName evidence="2">Uncharacterized protein</fullName>
    </submittedName>
</protein>
<sequence length="182" mass="21436">MRASPSMHTTTVQLKRFDRNSQLGFERDCEAQDRDRPRGRRKQIEGIPRTRKRPHAWPIKEALTPDPIVRYPCFSTLRMIWRTPKFGHPRPSLLEFKHMSLKPSHLVLRPIDIRDDRTCVRRTVSPDSCAYGLTDVCFRSFDTSYELRMCLKDHMSGLQTPVAQRETYYSKLNFGANFLKEH</sequence>
<feature type="region of interest" description="Disordered" evidence="1">
    <location>
        <begin position="29"/>
        <end position="52"/>
    </location>
</feature>
<keyword evidence="3" id="KW-1185">Reference proteome</keyword>
<organism evidence="2 3">
    <name type="scientific">Ophiobolus disseminans</name>
    <dbReference type="NCBI Taxonomy" id="1469910"/>
    <lineage>
        <taxon>Eukaryota</taxon>
        <taxon>Fungi</taxon>
        <taxon>Dikarya</taxon>
        <taxon>Ascomycota</taxon>
        <taxon>Pezizomycotina</taxon>
        <taxon>Dothideomycetes</taxon>
        <taxon>Pleosporomycetidae</taxon>
        <taxon>Pleosporales</taxon>
        <taxon>Pleosporineae</taxon>
        <taxon>Phaeosphaeriaceae</taxon>
        <taxon>Ophiobolus</taxon>
    </lineage>
</organism>
<dbReference type="AlphaFoldDB" id="A0A6A7ABA2"/>
<dbReference type="Proteomes" id="UP000799424">
    <property type="component" value="Unassembled WGS sequence"/>
</dbReference>
<gene>
    <name evidence="2" type="ORF">CC86DRAFT_178804</name>
</gene>
<evidence type="ECO:0000313" key="3">
    <source>
        <dbReference type="Proteomes" id="UP000799424"/>
    </source>
</evidence>